<feature type="transmembrane region" description="Helical" evidence="8">
    <location>
        <begin position="53"/>
        <end position="79"/>
    </location>
</feature>
<dbReference type="eggNOG" id="COG1172">
    <property type="taxonomic scope" value="Bacteria"/>
</dbReference>
<feature type="transmembrane region" description="Helical" evidence="8">
    <location>
        <begin position="303"/>
        <end position="323"/>
    </location>
</feature>
<comment type="caution">
    <text evidence="9">The sequence shown here is derived from an EMBL/GenBank/DDBJ whole genome shotgun (WGS) entry which is preliminary data.</text>
</comment>
<comment type="subcellular location">
    <subcellularLocation>
        <location evidence="1">Cell membrane</location>
        <topology evidence="1">Multi-pass membrane protein</topology>
    </subcellularLocation>
</comment>
<gene>
    <name evidence="9" type="ORF">HMPREF9194_00237</name>
</gene>
<sequence length="331" mass="36067">MRKNNFFRNLCSEEYFSLIITFVVLFILMGIINGKKFISLNNISAMTYQMPMIALLAIGMMVSELSGGINLSIVANANFNGIMLYLLLNKATQGHMAEATGMQLGIAIIIGFAICICIGFCNGIMIAKLKIPAILVTLGMMTLLQGFSLVITEGYTISGFPSALTFIGNGKIIGIPTSLLLLLIIIFISHFILNRTVFGKQLYMTGANSIAAKYSNIDIDKIIIWEYIFSASFAFFCCLIMIGQMNSVKANYYDSYLLIAVLASFLGGVNPNGGFGKLTGTVLASMILQVISTGFNLMRMDPFVVTATWGAIIILVLFGKEIVNKIFVRSA</sequence>
<dbReference type="PANTHER" id="PTHR32196:SF21">
    <property type="entry name" value="ABC TRANSPORTER PERMEASE PROTEIN YPHD-RELATED"/>
    <property type="match status" value="1"/>
</dbReference>
<evidence type="ECO:0000256" key="2">
    <source>
        <dbReference type="ARBA" id="ARBA00022448"/>
    </source>
</evidence>
<dbReference type="AlphaFoldDB" id="S3KJ38"/>
<keyword evidence="5 8" id="KW-0812">Transmembrane</keyword>
<dbReference type="Pfam" id="PF02653">
    <property type="entry name" value="BPD_transp_2"/>
    <property type="match status" value="1"/>
</dbReference>
<dbReference type="EMBL" id="ATFF01000002">
    <property type="protein sequence ID" value="EPF32242.1"/>
    <property type="molecule type" value="Genomic_DNA"/>
</dbReference>
<feature type="transmembrane region" description="Helical" evidence="8">
    <location>
        <begin position="133"/>
        <end position="152"/>
    </location>
</feature>
<feature type="transmembrane region" description="Helical" evidence="8">
    <location>
        <begin position="172"/>
        <end position="193"/>
    </location>
</feature>
<dbReference type="HOGENOM" id="CLU_028880_0_0_12"/>
<reference evidence="9 10" key="1">
    <citation type="submission" date="2013-04" db="EMBL/GenBank/DDBJ databases">
        <title>The Genome Sequence of Treponema maltophilum ATCC 51939.</title>
        <authorList>
            <consortium name="The Broad Institute Genomics Platform"/>
            <person name="Earl A."/>
            <person name="Ward D."/>
            <person name="Feldgarden M."/>
            <person name="Gevers D."/>
            <person name="Leonetti C."/>
            <person name="Blanton J.M."/>
            <person name="Dewhirst F.E."/>
            <person name="Izard J."/>
            <person name="Walker B."/>
            <person name="Young S."/>
            <person name="Zeng Q."/>
            <person name="Gargeya S."/>
            <person name="Fitzgerald M."/>
            <person name="Haas B."/>
            <person name="Abouelleil A."/>
            <person name="Allen A.W."/>
            <person name="Alvarado L."/>
            <person name="Arachchi H.M."/>
            <person name="Berlin A.M."/>
            <person name="Chapman S.B."/>
            <person name="Gainer-Dewar J."/>
            <person name="Goldberg J."/>
            <person name="Griggs A."/>
            <person name="Gujja S."/>
            <person name="Hansen M."/>
            <person name="Howarth C."/>
            <person name="Imamovic A."/>
            <person name="Ireland A."/>
            <person name="Larimer J."/>
            <person name="McCowan C."/>
            <person name="Murphy C."/>
            <person name="Pearson M."/>
            <person name="Poon T.W."/>
            <person name="Priest M."/>
            <person name="Roberts A."/>
            <person name="Saif S."/>
            <person name="Shea T."/>
            <person name="Sisk P."/>
            <person name="Sykes S."/>
            <person name="Wortman J."/>
            <person name="Nusbaum C."/>
            <person name="Birren B."/>
        </authorList>
    </citation>
    <scope>NUCLEOTIDE SEQUENCE [LARGE SCALE GENOMIC DNA]</scope>
    <source>
        <strain evidence="9 10">ATCC 51939</strain>
    </source>
</reference>
<organism evidence="9 10">
    <name type="scientific">Treponema maltophilum ATCC 51939</name>
    <dbReference type="NCBI Taxonomy" id="1125699"/>
    <lineage>
        <taxon>Bacteria</taxon>
        <taxon>Pseudomonadati</taxon>
        <taxon>Spirochaetota</taxon>
        <taxon>Spirochaetia</taxon>
        <taxon>Spirochaetales</taxon>
        <taxon>Treponemataceae</taxon>
        <taxon>Treponema</taxon>
    </lineage>
</organism>
<protein>
    <recommendedName>
        <fullName evidence="11">ABC transporter permease</fullName>
    </recommendedName>
</protein>
<dbReference type="Proteomes" id="UP000014541">
    <property type="component" value="Unassembled WGS sequence"/>
</dbReference>
<keyword evidence="6 8" id="KW-1133">Transmembrane helix</keyword>
<evidence type="ECO:0008006" key="11">
    <source>
        <dbReference type="Google" id="ProtNLM"/>
    </source>
</evidence>
<proteinExistence type="predicted"/>
<evidence type="ECO:0000313" key="9">
    <source>
        <dbReference type="EMBL" id="EPF32242.1"/>
    </source>
</evidence>
<dbReference type="PANTHER" id="PTHR32196">
    <property type="entry name" value="ABC TRANSPORTER PERMEASE PROTEIN YPHD-RELATED-RELATED"/>
    <property type="match status" value="1"/>
</dbReference>
<dbReference type="STRING" id="1125699.HMPREF9194_00237"/>
<keyword evidence="10" id="KW-1185">Reference proteome</keyword>
<keyword evidence="2" id="KW-0813">Transport</keyword>
<name>S3KJ38_TREMA</name>
<dbReference type="PATRIC" id="fig|1125699.3.peg.240"/>
<dbReference type="OrthoDB" id="9784538at2"/>
<evidence type="ECO:0000256" key="6">
    <source>
        <dbReference type="ARBA" id="ARBA00022989"/>
    </source>
</evidence>
<evidence type="ECO:0000256" key="8">
    <source>
        <dbReference type="SAM" id="Phobius"/>
    </source>
</evidence>
<feature type="transmembrane region" description="Helical" evidence="8">
    <location>
        <begin position="222"/>
        <end position="243"/>
    </location>
</feature>
<keyword evidence="4" id="KW-0997">Cell inner membrane</keyword>
<evidence type="ECO:0000256" key="4">
    <source>
        <dbReference type="ARBA" id="ARBA00022519"/>
    </source>
</evidence>
<evidence type="ECO:0000256" key="7">
    <source>
        <dbReference type="ARBA" id="ARBA00023136"/>
    </source>
</evidence>
<evidence type="ECO:0000256" key="1">
    <source>
        <dbReference type="ARBA" id="ARBA00004651"/>
    </source>
</evidence>
<evidence type="ECO:0000313" key="10">
    <source>
        <dbReference type="Proteomes" id="UP000014541"/>
    </source>
</evidence>
<keyword evidence="7 8" id="KW-0472">Membrane</keyword>
<dbReference type="CDD" id="cd06579">
    <property type="entry name" value="TM_PBP1_transp_AraH_like"/>
    <property type="match status" value="1"/>
</dbReference>
<feature type="transmembrane region" description="Helical" evidence="8">
    <location>
        <begin position="99"/>
        <end position="121"/>
    </location>
</feature>
<keyword evidence="3" id="KW-1003">Cell membrane</keyword>
<evidence type="ECO:0000256" key="5">
    <source>
        <dbReference type="ARBA" id="ARBA00022692"/>
    </source>
</evidence>
<dbReference type="GO" id="GO:0022857">
    <property type="term" value="F:transmembrane transporter activity"/>
    <property type="evidence" value="ECO:0007669"/>
    <property type="project" value="InterPro"/>
</dbReference>
<accession>S3KJ38</accession>
<feature type="transmembrane region" description="Helical" evidence="8">
    <location>
        <begin position="15"/>
        <end position="32"/>
    </location>
</feature>
<dbReference type="GO" id="GO:0005886">
    <property type="term" value="C:plasma membrane"/>
    <property type="evidence" value="ECO:0007669"/>
    <property type="project" value="UniProtKB-SubCell"/>
</dbReference>
<evidence type="ECO:0000256" key="3">
    <source>
        <dbReference type="ARBA" id="ARBA00022475"/>
    </source>
</evidence>
<dbReference type="InterPro" id="IPR001851">
    <property type="entry name" value="ABC_transp_permease"/>
</dbReference>
<dbReference type="RefSeq" id="WP_016524539.1">
    <property type="nucleotide sequence ID" value="NZ_KE332518.1"/>
</dbReference>